<reference evidence="11" key="1">
    <citation type="submission" date="2016-10" db="EMBL/GenBank/DDBJ databases">
        <authorList>
            <person name="Varghese N."/>
            <person name="Submissions S."/>
        </authorList>
    </citation>
    <scope>NUCLEOTIDE SEQUENCE [LARGE SCALE GENOMIC DNA]</scope>
    <source>
        <strain evidence="11">Ah-143</strain>
    </source>
</reference>
<evidence type="ECO:0000256" key="5">
    <source>
        <dbReference type="ARBA" id="ARBA00023157"/>
    </source>
</evidence>
<keyword evidence="4 9" id="KW-0238">DNA-binding</keyword>
<accession>A0A1I7E8N9</accession>
<keyword evidence="7 9" id="KW-0804">Transcription</keyword>
<evidence type="ECO:0000256" key="9">
    <source>
        <dbReference type="HAMAP-Rule" id="MF_00725"/>
    </source>
</evidence>
<dbReference type="SUPFAM" id="SSF63592">
    <property type="entry name" value="Flagellar transcriptional activator FlhD"/>
    <property type="match status" value="1"/>
</dbReference>
<keyword evidence="6 9" id="KW-0010">Activator</keyword>
<dbReference type="InterPro" id="IPR036194">
    <property type="entry name" value="FlhD_sf"/>
</dbReference>
<keyword evidence="10" id="KW-0282">Flagellum</keyword>
<dbReference type="AlphaFoldDB" id="A0A1I7E8N9"/>
<dbReference type="GO" id="GO:0005737">
    <property type="term" value="C:cytoplasm"/>
    <property type="evidence" value="ECO:0007669"/>
    <property type="project" value="UniProtKB-SubCell"/>
</dbReference>
<evidence type="ECO:0000256" key="6">
    <source>
        <dbReference type="ARBA" id="ARBA00023159"/>
    </source>
</evidence>
<dbReference type="GO" id="GO:1902208">
    <property type="term" value="P:regulation of bacterial-type flagellum assembly"/>
    <property type="evidence" value="ECO:0007669"/>
    <property type="project" value="UniProtKB-UniRule"/>
</dbReference>
<dbReference type="EMBL" id="FPAU01000012">
    <property type="protein sequence ID" value="SFU20300.1"/>
    <property type="molecule type" value="Genomic_DNA"/>
</dbReference>
<evidence type="ECO:0000256" key="8">
    <source>
        <dbReference type="ARBA" id="ARBA00025431"/>
    </source>
</evidence>
<evidence type="ECO:0000256" key="2">
    <source>
        <dbReference type="ARBA" id="ARBA00022795"/>
    </source>
</evidence>
<keyword evidence="5 9" id="KW-1015">Disulfide bond</keyword>
<comment type="domain">
    <text evidence="9">The C-terminal region contains a putative helix-turn-helix (HTH) motif, suggesting that this region may bind DNA.</text>
</comment>
<name>A0A1I7E8N9_9ENTR</name>
<keyword evidence="1 9" id="KW-0963">Cytoplasm</keyword>
<evidence type="ECO:0000313" key="11">
    <source>
        <dbReference type="Proteomes" id="UP000199187"/>
    </source>
</evidence>
<dbReference type="RefSeq" id="WP_090126871.1">
    <property type="nucleotide sequence ID" value="NZ_CP045300.1"/>
</dbReference>
<dbReference type="Pfam" id="PF05247">
    <property type="entry name" value="FlhD"/>
    <property type="match status" value="1"/>
</dbReference>
<evidence type="ECO:0000256" key="3">
    <source>
        <dbReference type="ARBA" id="ARBA00023015"/>
    </source>
</evidence>
<dbReference type="GO" id="GO:0003677">
    <property type="term" value="F:DNA binding"/>
    <property type="evidence" value="ECO:0007669"/>
    <property type="project" value="UniProtKB-UniRule"/>
</dbReference>
<keyword evidence="11" id="KW-1185">Reference proteome</keyword>
<protein>
    <recommendedName>
        <fullName evidence="9">Flagellar transcriptional regulator FlhD</fullName>
    </recommendedName>
</protein>
<sequence>MIPNNDNQSEQAQNINDLNLSYLLLAQSLIKQDKNAASFRLGLPESLMDLLKSLSVSQLIKLASTNQLICQLRINSEAIINCLTKDSRIDALQCVHTGIILSTDLLQGLSASDMTR</sequence>
<evidence type="ECO:0000313" key="10">
    <source>
        <dbReference type="EMBL" id="SFU20300.1"/>
    </source>
</evidence>
<dbReference type="NCBIfam" id="NF002783">
    <property type="entry name" value="PRK02909.1-1"/>
    <property type="match status" value="1"/>
</dbReference>
<comment type="subcellular location">
    <subcellularLocation>
        <location evidence="9">Cytoplasm</location>
    </subcellularLocation>
</comment>
<dbReference type="Gene3D" id="1.10.4000.10">
    <property type="entry name" value="Flagellar transcriptional activator FlhD"/>
    <property type="match status" value="1"/>
</dbReference>
<keyword evidence="10" id="KW-0969">Cilium</keyword>
<dbReference type="OrthoDB" id="5298036at2"/>
<comment type="subunit">
    <text evidence="9">Homodimer; disulfide-linked. Forms a heterohexamer composed of two FlhC and four FlhD subunits. Each FlhC binds a FlhD dimer, forming a heterotrimer, and a hexamer assembles by dimerization of two heterotrimers.</text>
</comment>
<feature type="disulfide bond" description="Interchain" evidence="9">
    <location>
        <position position="70"/>
    </location>
</feature>
<dbReference type="GO" id="GO:0045893">
    <property type="term" value="P:positive regulation of DNA-templated transcription"/>
    <property type="evidence" value="ECO:0007669"/>
    <property type="project" value="InterPro"/>
</dbReference>
<organism evidence="10 11">
    <name type="scientific">Kosakonia arachidis</name>
    <dbReference type="NCBI Taxonomy" id="551989"/>
    <lineage>
        <taxon>Bacteria</taxon>
        <taxon>Pseudomonadati</taxon>
        <taxon>Pseudomonadota</taxon>
        <taxon>Gammaproteobacteria</taxon>
        <taxon>Enterobacterales</taxon>
        <taxon>Enterobacteriaceae</taxon>
        <taxon>Kosakonia</taxon>
    </lineage>
</organism>
<dbReference type="GO" id="GO:0044780">
    <property type="term" value="P:bacterial-type flagellum assembly"/>
    <property type="evidence" value="ECO:0007669"/>
    <property type="project" value="InterPro"/>
</dbReference>
<comment type="function">
    <text evidence="8 9">Functions in complex with FlhC as a master transcriptional regulator that regulates transcription of several flagellar and non-flagellar operons by binding to their promoter region. Activates expression of class 2 flagellar genes, including fliA, which is a flagellum-specific sigma factor that turns on the class 3 genes. Also regulates genes whose products function in a variety of physiological pathways.</text>
</comment>
<evidence type="ECO:0000256" key="7">
    <source>
        <dbReference type="ARBA" id="ARBA00023163"/>
    </source>
</evidence>
<evidence type="ECO:0000256" key="4">
    <source>
        <dbReference type="ARBA" id="ARBA00023125"/>
    </source>
</evidence>
<proteinExistence type="inferred from homology"/>
<keyword evidence="2 9" id="KW-1005">Bacterial flagellum biogenesis</keyword>
<dbReference type="InterPro" id="IPR023559">
    <property type="entry name" value="Flagellar_FlhD"/>
</dbReference>
<keyword evidence="3 9" id="KW-0805">Transcription regulation</keyword>
<gene>
    <name evidence="9" type="primary">flhD</name>
    <name evidence="10" type="ORF">SAMN05192562_11254</name>
</gene>
<comment type="similarity">
    <text evidence="9">Belongs to the FlhD family.</text>
</comment>
<dbReference type="Proteomes" id="UP000199187">
    <property type="component" value="Unassembled WGS sequence"/>
</dbReference>
<evidence type="ECO:0000256" key="1">
    <source>
        <dbReference type="ARBA" id="ARBA00022490"/>
    </source>
</evidence>
<dbReference type="HAMAP" id="MF_00725">
    <property type="entry name" value="FlhD"/>
    <property type="match status" value="1"/>
</dbReference>
<keyword evidence="10" id="KW-0966">Cell projection</keyword>